<organism evidence="2 3">
    <name type="scientific">Orbus hercynius</name>
    <dbReference type="NCBI Taxonomy" id="593135"/>
    <lineage>
        <taxon>Bacteria</taxon>
        <taxon>Pseudomonadati</taxon>
        <taxon>Pseudomonadota</taxon>
        <taxon>Gammaproteobacteria</taxon>
        <taxon>Orbales</taxon>
        <taxon>Orbaceae</taxon>
        <taxon>Orbus</taxon>
    </lineage>
</organism>
<evidence type="ECO:0000313" key="3">
    <source>
        <dbReference type="Proteomes" id="UP000278542"/>
    </source>
</evidence>
<dbReference type="OrthoDB" id="6462343at2"/>
<dbReference type="Pfam" id="PF00419">
    <property type="entry name" value="Fimbrial"/>
    <property type="match status" value="1"/>
</dbReference>
<protein>
    <submittedName>
        <fullName evidence="2">Type 1 fimbria pilin</fullName>
    </submittedName>
</protein>
<comment type="caution">
    <text evidence="2">The sequence shown here is derived from an EMBL/GenBank/DDBJ whole genome shotgun (WGS) entry which is preliminary data.</text>
</comment>
<dbReference type="Gene3D" id="2.60.40.1090">
    <property type="entry name" value="Fimbrial-type adhesion domain"/>
    <property type="match status" value="1"/>
</dbReference>
<proteinExistence type="predicted"/>
<dbReference type="SUPFAM" id="SSF49401">
    <property type="entry name" value="Bacterial adhesins"/>
    <property type="match status" value="1"/>
</dbReference>
<feature type="domain" description="Fimbrial-type adhesion" evidence="1">
    <location>
        <begin position="30"/>
        <end position="174"/>
    </location>
</feature>
<dbReference type="RefSeq" id="WP_121145278.1">
    <property type="nucleotide sequence ID" value="NZ_RBWY01000003.1"/>
</dbReference>
<gene>
    <name evidence="2" type="ORF">DES39_1630</name>
</gene>
<dbReference type="EMBL" id="RBWY01000003">
    <property type="protein sequence ID" value="RKS85121.1"/>
    <property type="molecule type" value="Genomic_DNA"/>
</dbReference>
<dbReference type="InterPro" id="IPR050263">
    <property type="entry name" value="Bact_Fimbrial_Adh_Pro"/>
</dbReference>
<dbReference type="Proteomes" id="UP000278542">
    <property type="component" value="Unassembled WGS sequence"/>
</dbReference>
<dbReference type="InterPro" id="IPR008966">
    <property type="entry name" value="Adhesion_dom_sf"/>
</dbReference>
<dbReference type="PANTHER" id="PTHR33420:SF9">
    <property type="entry name" value="MINOR FIMBRIAL SUBUNIT"/>
    <property type="match status" value="1"/>
</dbReference>
<evidence type="ECO:0000259" key="1">
    <source>
        <dbReference type="Pfam" id="PF00419"/>
    </source>
</evidence>
<name>A0A495RCP8_9GAMM</name>
<keyword evidence="3" id="KW-1185">Reference proteome</keyword>
<sequence length="175" mass="19006">MFIQSQRYITGLLLLLGIIANSNATDMFITGVLIDEPCSISPNNGNINVEFGELTDQDLYNIRRIEQPFYIELTECNSSAIKTLTVKFIGEESRQQAGLLALDSTSQASGIAIGIESNGVMLPMNSQQGATFPFKNGNNTLALNAYVKADPDAIAQKNIGLGHFTATATFVFEYN</sequence>
<dbReference type="AlphaFoldDB" id="A0A495RCP8"/>
<accession>A0A495RCP8</accession>
<dbReference type="InterPro" id="IPR036937">
    <property type="entry name" value="Adhesion_dom_fimbrial_sf"/>
</dbReference>
<dbReference type="InterPro" id="IPR000259">
    <property type="entry name" value="Adhesion_dom_fimbrial"/>
</dbReference>
<dbReference type="PANTHER" id="PTHR33420">
    <property type="entry name" value="FIMBRIAL SUBUNIT ELFA-RELATED"/>
    <property type="match status" value="1"/>
</dbReference>
<dbReference type="GO" id="GO:0009289">
    <property type="term" value="C:pilus"/>
    <property type="evidence" value="ECO:0007669"/>
    <property type="project" value="InterPro"/>
</dbReference>
<dbReference type="GO" id="GO:0043709">
    <property type="term" value="P:cell adhesion involved in single-species biofilm formation"/>
    <property type="evidence" value="ECO:0007669"/>
    <property type="project" value="TreeGrafter"/>
</dbReference>
<evidence type="ECO:0000313" key="2">
    <source>
        <dbReference type="EMBL" id="RKS85121.1"/>
    </source>
</evidence>
<reference evidence="2 3" key="1">
    <citation type="submission" date="2018-10" db="EMBL/GenBank/DDBJ databases">
        <title>Genomic Encyclopedia of Type Strains, Phase IV (KMG-IV): sequencing the most valuable type-strain genomes for metagenomic binning, comparative biology and taxonomic classification.</title>
        <authorList>
            <person name="Goeker M."/>
        </authorList>
    </citation>
    <scope>NUCLEOTIDE SEQUENCE [LARGE SCALE GENOMIC DNA]</scope>
    <source>
        <strain evidence="2 3">DSM 22228</strain>
    </source>
</reference>